<name>A0A5C4X0I7_9MICO</name>
<evidence type="ECO:0000313" key="3">
    <source>
        <dbReference type="Proteomes" id="UP000314223"/>
    </source>
</evidence>
<dbReference type="SUPFAM" id="SSF53335">
    <property type="entry name" value="S-adenosyl-L-methionine-dependent methyltransferases"/>
    <property type="match status" value="1"/>
</dbReference>
<gene>
    <name evidence="2" type="ORF">FHQ09_10890</name>
</gene>
<feature type="region of interest" description="Disordered" evidence="1">
    <location>
        <begin position="152"/>
        <end position="173"/>
    </location>
</feature>
<evidence type="ECO:0000256" key="1">
    <source>
        <dbReference type="SAM" id="MobiDB-lite"/>
    </source>
</evidence>
<dbReference type="AlphaFoldDB" id="A0A5C4X0I7"/>
<dbReference type="Proteomes" id="UP000314223">
    <property type="component" value="Unassembled WGS sequence"/>
</dbReference>
<reference evidence="2 3" key="1">
    <citation type="submission" date="2019-06" db="EMBL/GenBank/DDBJ databases">
        <authorList>
            <person name="Mardanova A.M."/>
            <person name="Pudova D.S."/>
            <person name="Shagimardanova E.I."/>
            <person name="Gogoleva N.E."/>
            <person name="Lutfullin M.T."/>
            <person name="Hadieva G.F."/>
            <person name="Sharipova M.R."/>
        </authorList>
    </citation>
    <scope>NUCLEOTIDE SEQUENCE [LARGE SCALE GENOMIC DNA]</scope>
    <source>
        <strain evidence="2 3">MG-1</strain>
    </source>
</reference>
<dbReference type="Gene3D" id="3.40.50.150">
    <property type="entry name" value="Vaccinia Virus protein VP39"/>
    <property type="match status" value="1"/>
</dbReference>
<dbReference type="EMBL" id="VDMQ01000006">
    <property type="protein sequence ID" value="TNM54364.1"/>
    <property type="molecule type" value="Genomic_DNA"/>
</dbReference>
<dbReference type="InterPro" id="IPR029063">
    <property type="entry name" value="SAM-dependent_MTases_sf"/>
</dbReference>
<evidence type="ECO:0000313" key="2">
    <source>
        <dbReference type="EMBL" id="TNM54364.1"/>
    </source>
</evidence>
<accession>A0A5C4X0I7</accession>
<comment type="caution">
    <text evidence="2">The sequence shown here is derived from an EMBL/GenBank/DDBJ whole genome shotgun (WGS) entry which is preliminary data.</text>
</comment>
<sequence>MRAAGCVFAEDEAAILLESASGSVPKLDELVERRVAGEPLEQIVGWVDVAGLRLSVRPGVFVPRQRTALLAAHAVAVTRRMLDPQGNGARTIACSNSVADRPVVLEAFSGVGPVASVVASLVPGVVIHVGDAQAEAVRCAVENVERCIQSGDSAHAGESTQAGGSEQANESGTTVSGHVLDCLHGLPDTLRRSISVIAAVPPYVPETAADFLPHEALDFEPSSALFGGSDGLDLVRRLITESLDWLAPDGVLLIELGRGQIAGATGFAAEQGLEARSHLGEDDQTVVLELRRGN</sequence>
<feature type="compositionally biased region" description="Polar residues" evidence="1">
    <location>
        <begin position="158"/>
        <end position="173"/>
    </location>
</feature>
<dbReference type="PANTHER" id="PTHR18895">
    <property type="entry name" value="HEMK METHYLTRANSFERASE"/>
    <property type="match status" value="1"/>
</dbReference>
<evidence type="ECO:0008006" key="4">
    <source>
        <dbReference type="Google" id="ProtNLM"/>
    </source>
</evidence>
<organism evidence="2 3">
    <name type="scientific">Brevibacterium sediminis</name>
    <dbReference type="NCBI Taxonomy" id="1857024"/>
    <lineage>
        <taxon>Bacteria</taxon>
        <taxon>Bacillati</taxon>
        <taxon>Actinomycetota</taxon>
        <taxon>Actinomycetes</taxon>
        <taxon>Micrococcales</taxon>
        <taxon>Brevibacteriaceae</taxon>
        <taxon>Brevibacterium</taxon>
    </lineage>
</organism>
<proteinExistence type="predicted"/>
<dbReference type="InterPro" id="IPR050320">
    <property type="entry name" value="N5-glutamine_MTase"/>
</dbReference>
<dbReference type="PANTHER" id="PTHR18895:SF74">
    <property type="entry name" value="MTRF1L RELEASE FACTOR GLUTAMINE METHYLTRANSFERASE"/>
    <property type="match status" value="1"/>
</dbReference>
<protein>
    <recommendedName>
        <fullName evidence="4">SAM-dependent methyltransferase</fullName>
    </recommendedName>
</protein>